<evidence type="ECO:0000313" key="4">
    <source>
        <dbReference type="EMBL" id="GAA0605818.1"/>
    </source>
</evidence>
<name>A0ABP3R9Y0_9PROT</name>
<evidence type="ECO:0000313" key="5">
    <source>
        <dbReference type="Proteomes" id="UP001501588"/>
    </source>
</evidence>
<feature type="region of interest" description="Disordered" evidence="2">
    <location>
        <begin position="57"/>
        <end position="99"/>
    </location>
</feature>
<protein>
    <submittedName>
        <fullName evidence="4">Flagellar basal body rod protein FlgB</fullName>
    </submittedName>
</protein>
<gene>
    <name evidence="4" type="primary">flgB</name>
    <name evidence="4" type="ORF">GCM10009416_49020</name>
</gene>
<evidence type="ECO:0000259" key="3">
    <source>
        <dbReference type="Pfam" id="PF00460"/>
    </source>
</evidence>
<comment type="subcellular location">
    <subcellularLocation>
        <location evidence="1">Bacterial flagellum basal body</location>
    </subcellularLocation>
</comment>
<keyword evidence="4" id="KW-0966">Cell projection</keyword>
<keyword evidence="4" id="KW-0969">Cilium</keyword>
<accession>A0ABP3R9Y0</accession>
<dbReference type="Pfam" id="PF00460">
    <property type="entry name" value="Flg_bb_rod"/>
    <property type="match status" value="1"/>
</dbReference>
<sequence length="134" mass="14319">MTTEARPTTDLLRLTERRMAWLEARQRVLAGNVANADTPGYQPRDVRSFASVLAGAGGGGAPMAATDPRHLTARNDPMLARPDRSAPDSAPNGNAVSLDREALKVAETDSAHSLAAALHRRYLGMFRTALGRQG</sequence>
<dbReference type="InterPro" id="IPR001444">
    <property type="entry name" value="Flag_bb_rod_N"/>
</dbReference>
<comment type="caution">
    <text evidence="4">The sequence shown here is derived from an EMBL/GenBank/DDBJ whole genome shotgun (WGS) entry which is preliminary data.</text>
</comment>
<dbReference type="RefSeq" id="WP_343898088.1">
    <property type="nucleotide sequence ID" value="NZ_BAAAFZ010000103.1"/>
</dbReference>
<dbReference type="Proteomes" id="UP001501588">
    <property type="component" value="Unassembled WGS sequence"/>
</dbReference>
<keyword evidence="4" id="KW-0282">Flagellum</keyword>
<evidence type="ECO:0000256" key="1">
    <source>
        <dbReference type="ARBA" id="ARBA00004117"/>
    </source>
</evidence>
<organism evidence="4 5">
    <name type="scientific">Craurococcus roseus</name>
    <dbReference type="NCBI Taxonomy" id="77585"/>
    <lineage>
        <taxon>Bacteria</taxon>
        <taxon>Pseudomonadati</taxon>
        <taxon>Pseudomonadota</taxon>
        <taxon>Alphaproteobacteria</taxon>
        <taxon>Acetobacterales</taxon>
        <taxon>Acetobacteraceae</taxon>
        <taxon>Craurococcus</taxon>
    </lineage>
</organism>
<proteinExistence type="predicted"/>
<reference evidence="5" key="1">
    <citation type="journal article" date="2019" name="Int. J. Syst. Evol. Microbiol.">
        <title>The Global Catalogue of Microorganisms (GCM) 10K type strain sequencing project: providing services to taxonomists for standard genome sequencing and annotation.</title>
        <authorList>
            <consortium name="The Broad Institute Genomics Platform"/>
            <consortium name="The Broad Institute Genome Sequencing Center for Infectious Disease"/>
            <person name="Wu L."/>
            <person name="Ma J."/>
        </authorList>
    </citation>
    <scope>NUCLEOTIDE SEQUENCE [LARGE SCALE GENOMIC DNA]</scope>
    <source>
        <strain evidence="5">JCM 9933</strain>
    </source>
</reference>
<keyword evidence="5" id="KW-1185">Reference proteome</keyword>
<dbReference type="EMBL" id="BAAAFZ010000103">
    <property type="protein sequence ID" value="GAA0605818.1"/>
    <property type="molecule type" value="Genomic_DNA"/>
</dbReference>
<feature type="domain" description="Flagellar basal body rod protein N-terminal" evidence="3">
    <location>
        <begin position="17"/>
        <end position="42"/>
    </location>
</feature>
<evidence type="ECO:0000256" key="2">
    <source>
        <dbReference type="SAM" id="MobiDB-lite"/>
    </source>
</evidence>